<proteinExistence type="predicted"/>
<evidence type="ECO:0000256" key="2">
    <source>
        <dbReference type="SAM" id="Phobius"/>
    </source>
</evidence>
<feature type="compositionally biased region" description="Low complexity" evidence="1">
    <location>
        <begin position="145"/>
        <end position="162"/>
    </location>
</feature>
<keyword evidence="3" id="KW-0732">Signal</keyword>
<feature type="signal peptide" evidence="3">
    <location>
        <begin position="1"/>
        <end position="19"/>
    </location>
</feature>
<keyword evidence="5" id="KW-1185">Reference proteome</keyword>
<feature type="chain" id="PRO_5045031844" description="Mid2 domain-containing protein" evidence="3">
    <location>
        <begin position="20"/>
        <end position="265"/>
    </location>
</feature>
<evidence type="ECO:0000256" key="3">
    <source>
        <dbReference type="SAM" id="SignalP"/>
    </source>
</evidence>
<keyword evidence="2" id="KW-0472">Membrane</keyword>
<dbReference type="Proteomes" id="UP001600888">
    <property type="component" value="Unassembled WGS sequence"/>
</dbReference>
<keyword evidence="2" id="KW-1133">Transmembrane helix</keyword>
<feature type="region of interest" description="Disordered" evidence="1">
    <location>
        <begin position="209"/>
        <end position="265"/>
    </location>
</feature>
<feature type="transmembrane region" description="Helical" evidence="2">
    <location>
        <begin position="177"/>
        <end position="201"/>
    </location>
</feature>
<comment type="caution">
    <text evidence="4">The sequence shown here is derived from an EMBL/GenBank/DDBJ whole genome shotgun (WGS) entry which is preliminary data.</text>
</comment>
<evidence type="ECO:0008006" key="6">
    <source>
        <dbReference type="Google" id="ProtNLM"/>
    </source>
</evidence>
<dbReference type="EMBL" id="JBAWTH010000093">
    <property type="protein sequence ID" value="KAL2277815.1"/>
    <property type="molecule type" value="Genomic_DNA"/>
</dbReference>
<accession>A0ABR4E5X3</accession>
<evidence type="ECO:0000313" key="4">
    <source>
        <dbReference type="EMBL" id="KAL2277815.1"/>
    </source>
</evidence>
<protein>
    <recommendedName>
        <fullName evidence="6">Mid2 domain-containing protein</fullName>
    </recommendedName>
</protein>
<feature type="compositionally biased region" description="Polar residues" evidence="1">
    <location>
        <begin position="213"/>
        <end position="230"/>
    </location>
</feature>
<dbReference type="PROSITE" id="PS51257">
    <property type="entry name" value="PROKAR_LIPOPROTEIN"/>
    <property type="match status" value="1"/>
</dbReference>
<organism evidence="4 5">
    <name type="scientific">Diaporthe vaccinii</name>
    <dbReference type="NCBI Taxonomy" id="105482"/>
    <lineage>
        <taxon>Eukaryota</taxon>
        <taxon>Fungi</taxon>
        <taxon>Dikarya</taxon>
        <taxon>Ascomycota</taxon>
        <taxon>Pezizomycotina</taxon>
        <taxon>Sordariomycetes</taxon>
        <taxon>Sordariomycetidae</taxon>
        <taxon>Diaporthales</taxon>
        <taxon>Diaporthaceae</taxon>
        <taxon>Diaporthe</taxon>
        <taxon>Diaporthe eres species complex</taxon>
    </lineage>
</organism>
<reference evidence="4 5" key="1">
    <citation type="submission" date="2024-03" db="EMBL/GenBank/DDBJ databases">
        <title>A high-quality draft genome sequence of Diaporthe vaccinii, a causative agent of upright dieback and viscid rot disease in cranberry plants.</title>
        <authorList>
            <person name="Sarrasin M."/>
            <person name="Lang B.F."/>
            <person name="Burger G."/>
        </authorList>
    </citation>
    <scope>NUCLEOTIDE SEQUENCE [LARGE SCALE GENOMIC DNA]</scope>
    <source>
        <strain evidence="4 5">IS7</strain>
    </source>
</reference>
<evidence type="ECO:0000256" key="1">
    <source>
        <dbReference type="SAM" id="MobiDB-lite"/>
    </source>
</evidence>
<feature type="compositionally biased region" description="Basic and acidic residues" evidence="1">
    <location>
        <begin position="253"/>
        <end position="265"/>
    </location>
</feature>
<keyword evidence="2" id="KW-0812">Transmembrane</keyword>
<gene>
    <name evidence="4" type="ORF">FJTKL_15108</name>
</gene>
<sequence>MYLLRWFLATLPLVSLASGQSCYWPNGNAAPALKACSVATSNEAAACCFADHYCMTNGLCLSPTEGTWYRGGCTDEQYQKTGCPRICDTTTTGAHVGVSVCASRVFTCYSLDNCATQNFSVGAYRAVMNAALSTDLFDSGATATATTSTTTGPSTGAATDPTCTSTQQASHGISAGAAAGIGVGVGLPLAIAVGALTFMLMREKKKSRDAQAGYQQQHGYNQQPYANTPSPWGKSERHHVPAAEAPGQTIPHELADIRDRHELGH</sequence>
<name>A0ABR4E5X3_9PEZI</name>
<evidence type="ECO:0000313" key="5">
    <source>
        <dbReference type="Proteomes" id="UP001600888"/>
    </source>
</evidence>
<dbReference type="EMBL" id="JBAWTH010000093">
    <property type="protein sequence ID" value="KAL2277816.1"/>
    <property type="molecule type" value="Genomic_DNA"/>
</dbReference>
<feature type="region of interest" description="Disordered" evidence="1">
    <location>
        <begin position="145"/>
        <end position="164"/>
    </location>
</feature>